<dbReference type="SUPFAM" id="SSF55781">
    <property type="entry name" value="GAF domain-like"/>
    <property type="match status" value="1"/>
</dbReference>
<dbReference type="EMBL" id="CAEZUX010000078">
    <property type="protein sequence ID" value="CAB4616732.1"/>
    <property type="molecule type" value="Genomic_DNA"/>
</dbReference>
<sequence length="219" mass="23703">MNLNNDTRAIAEMFADMTDIFCESVDADGLHMLLTYCLEASSLDAGEIVMLAVGNDSPHIVRSDKSKSSTSEPLPYLAQRALSTLQSEFSVIGNGRELVCEYAFPLRVRGVALGVIHLTSIGQIALGEHSIAVLQSIADIAATTIDQTHRIQQAHSLVTQLQGALDSRVVIEQAKGILAERNRTDFPSAFHEIRSIARREQRPVRTVAADIVAGLAHAS</sequence>
<dbReference type="InterPro" id="IPR029016">
    <property type="entry name" value="GAF-like_dom_sf"/>
</dbReference>
<dbReference type="GO" id="GO:0003723">
    <property type="term" value="F:RNA binding"/>
    <property type="evidence" value="ECO:0007669"/>
    <property type="project" value="InterPro"/>
</dbReference>
<dbReference type="PROSITE" id="PS50921">
    <property type="entry name" value="ANTAR"/>
    <property type="match status" value="1"/>
</dbReference>
<dbReference type="SUPFAM" id="SSF52172">
    <property type="entry name" value="CheY-like"/>
    <property type="match status" value="1"/>
</dbReference>
<gene>
    <name evidence="4" type="ORF">UFOPK1874_00760</name>
</gene>
<evidence type="ECO:0000313" key="4">
    <source>
        <dbReference type="EMBL" id="CAB4616732.1"/>
    </source>
</evidence>
<feature type="domain" description="ANTAR" evidence="3">
    <location>
        <begin position="151"/>
        <end position="212"/>
    </location>
</feature>
<dbReference type="AlphaFoldDB" id="A0A6J6HS97"/>
<evidence type="ECO:0000259" key="3">
    <source>
        <dbReference type="PROSITE" id="PS50921"/>
    </source>
</evidence>
<dbReference type="Pfam" id="PF03861">
    <property type="entry name" value="ANTAR"/>
    <property type="match status" value="1"/>
</dbReference>
<dbReference type="SMART" id="SM01012">
    <property type="entry name" value="ANTAR"/>
    <property type="match status" value="1"/>
</dbReference>
<evidence type="ECO:0000256" key="1">
    <source>
        <dbReference type="ARBA" id="ARBA00023015"/>
    </source>
</evidence>
<dbReference type="Gene3D" id="3.30.450.40">
    <property type="match status" value="1"/>
</dbReference>
<proteinExistence type="predicted"/>
<protein>
    <submittedName>
        <fullName evidence="4">Unannotated protein</fullName>
    </submittedName>
</protein>
<accession>A0A6J6HS97</accession>
<reference evidence="4" key="1">
    <citation type="submission" date="2020-05" db="EMBL/GenBank/DDBJ databases">
        <authorList>
            <person name="Chiriac C."/>
            <person name="Salcher M."/>
            <person name="Ghai R."/>
            <person name="Kavagutti S V."/>
        </authorList>
    </citation>
    <scope>NUCLEOTIDE SEQUENCE</scope>
</reference>
<name>A0A6J6HS97_9ZZZZ</name>
<keyword evidence="1" id="KW-0805">Transcription regulation</keyword>
<dbReference type="Gene3D" id="1.10.10.10">
    <property type="entry name" value="Winged helix-like DNA-binding domain superfamily/Winged helix DNA-binding domain"/>
    <property type="match status" value="1"/>
</dbReference>
<dbReference type="InterPro" id="IPR036388">
    <property type="entry name" value="WH-like_DNA-bd_sf"/>
</dbReference>
<organism evidence="4">
    <name type="scientific">freshwater metagenome</name>
    <dbReference type="NCBI Taxonomy" id="449393"/>
    <lineage>
        <taxon>unclassified sequences</taxon>
        <taxon>metagenomes</taxon>
        <taxon>ecological metagenomes</taxon>
    </lineage>
</organism>
<dbReference type="InterPro" id="IPR011006">
    <property type="entry name" value="CheY-like_superfamily"/>
</dbReference>
<dbReference type="InterPro" id="IPR005561">
    <property type="entry name" value="ANTAR"/>
</dbReference>
<keyword evidence="2" id="KW-0804">Transcription</keyword>
<evidence type="ECO:0000256" key="2">
    <source>
        <dbReference type="ARBA" id="ARBA00023163"/>
    </source>
</evidence>